<protein>
    <submittedName>
        <fullName evidence="2">DUF1365 domain-containing protein</fullName>
    </submittedName>
</protein>
<sequence length="267" mass="30732">MSHASALYFGQVMHKRLRPFGHRFVYRIFQLWLDLDELPDLDRRLRLFSHNRFNLFSFHDRDHGARDGGALRPWIESQLAAAGIDLDGGPVRLLCFPRILGYVFNPLTIWFCHHRDGRLRAVLYEVRNTFGDKHGYLIPVASPLAPGEPLQQDCDKALHVSPFIPMQAHYRFRLSLPDERLSVVIRESVPEGEQLVAAQSAHRAELTDARLLRAFFTHPLLTLKVIGAIHWQALRLWLKGAPFHRRPRPPAQAVSLASQNSHRRVSE</sequence>
<evidence type="ECO:0000313" key="2">
    <source>
        <dbReference type="EMBL" id="MFC4352700.1"/>
    </source>
</evidence>
<comment type="caution">
    <text evidence="2">The sequence shown here is derived from an EMBL/GenBank/DDBJ whole genome shotgun (WGS) entry which is preliminary data.</text>
</comment>
<dbReference type="PANTHER" id="PTHR33973">
    <property type="entry name" value="OS07G0153300 PROTEIN"/>
    <property type="match status" value="1"/>
</dbReference>
<evidence type="ECO:0000256" key="1">
    <source>
        <dbReference type="SAM" id="MobiDB-lite"/>
    </source>
</evidence>
<gene>
    <name evidence="2" type="ORF">ACFOW6_14205</name>
</gene>
<dbReference type="RefSeq" id="WP_382423060.1">
    <property type="nucleotide sequence ID" value="NZ_JBHSCW010000008.1"/>
</dbReference>
<feature type="region of interest" description="Disordered" evidence="1">
    <location>
        <begin position="248"/>
        <end position="267"/>
    </location>
</feature>
<accession>A0ABV8UNF3</accession>
<organism evidence="2 3">
    <name type="scientific">Fodinicurvata halophila</name>
    <dbReference type="NCBI Taxonomy" id="1419723"/>
    <lineage>
        <taxon>Bacteria</taxon>
        <taxon>Pseudomonadati</taxon>
        <taxon>Pseudomonadota</taxon>
        <taxon>Alphaproteobacteria</taxon>
        <taxon>Rhodospirillales</taxon>
        <taxon>Rhodovibrionaceae</taxon>
        <taxon>Fodinicurvata</taxon>
    </lineage>
</organism>
<dbReference type="Proteomes" id="UP001595799">
    <property type="component" value="Unassembled WGS sequence"/>
</dbReference>
<evidence type="ECO:0000313" key="3">
    <source>
        <dbReference type="Proteomes" id="UP001595799"/>
    </source>
</evidence>
<dbReference type="Pfam" id="PF07103">
    <property type="entry name" value="DUF1365"/>
    <property type="match status" value="1"/>
</dbReference>
<dbReference type="EMBL" id="JBHSCW010000008">
    <property type="protein sequence ID" value="MFC4352700.1"/>
    <property type="molecule type" value="Genomic_DNA"/>
</dbReference>
<reference evidence="3" key="1">
    <citation type="journal article" date="2019" name="Int. J. Syst. Evol. Microbiol.">
        <title>The Global Catalogue of Microorganisms (GCM) 10K type strain sequencing project: providing services to taxonomists for standard genome sequencing and annotation.</title>
        <authorList>
            <consortium name="The Broad Institute Genomics Platform"/>
            <consortium name="The Broad Institute Genome Sequencing Center for Infectious Disease"/>
            <person name="Wu L."/>
            <person name="Ma J."/>
        </authorList>
    </citation>
    <scope>NUCLEOTIDE SEQUENCE [LARGE SCALE GENOMIC DNA]</scope>
    <source>
        <strain evidence="3">CECT 8472</strain>
    </source>
</reference>
<keyword evidence="3" id="KW-1185">Reference proteome</keyword>
<dbReference type="InterPro" id="IPR010775">
    <property type="entry name" value="DUF1365"/>
</dbReference>
<name>A0ABV8UNF3_9PROT</name>
<dbReference type="PANTHER" id="PTHR33973:SF4">
    <property type="entry name" value="OS07G0153300 PROTEIN"/>
    <property type="match status" value="1"/>
</dbReference>
<proteinExistence type="predicted"/>